<reference evidence="3" key="1">
    <citation type="journal article" date="2023" name="PeerJ">
        <title>Selection and evaluation of lactic acid bacteria from chicken feces in Thailand as potential probiotics.</title>
        <authorList>
            <person name="Khurajog B."/>
            <person name="Disastra Y."/>
            <person name="Lawwyne L.D."/>
            <person name="Sirichokchatchawan W."/>
            <person name="Niyomtham W."/>
            <person name="Yindee J."/>
            <person name="Hampson D.J."/>
            <person name="Prapasarakul N."/>
        </authorList>
    </citation>
    <scope>NUCLEOTIDE SEQUENCE</scope>
    <source>
        <strain evidence="3">BF14</strain>
        <strain evidence="2">BF9</strain>
    </source>
</reference>
<dbReference type="HAMAP" id="MF_01526">
    <property type="entry name" value="UPF0342"/>
    <property type="match status" value="1"/>
</dbReference>
<comment type="caution">
    <text evidence="3">The sequence shown here is derived from an EMBL/GenBank/DDBJ whole genome shotgun (WGS) entry which is preliminary data.</text>
</comment>
<evidence type="ECO:0000313" key="4">
    <source>
        <dbReference type="Proteomes" id="UP001280415"/>
    </source>
</evidence>
<organism evidence="3 4">
    <name type="scientific">Pediococcus acidilactici</name>
    <dbReference type="NCBI Taxonomy" id="1254"/>
    <lineage>
        <taxon>Bacteria</taxon>
        <taxon>Bacillati</taxon>
        <taxon>Bacillota</taxon>
        <taxon>Bacilli</taxon>
        <taxon>Lactobacillales</taxon>
        <taxon>Lactobacillaceae</taxon>
        <taxon>Pediococcus</taxon>
        <taxon>Pediococcus acidilactici group</taxon>
    </lineage>
</organism>
<evidence type="ECO:0000313" key="3">
    <source>
        <dbReference type="EMBL" id="MDV2911004.1"/>
    </source>
</evidence>
<name>A0AAN6BEW0_PEDAC</name>
<dbReference type="SUPFAM" id="SSF158622">
    <property type="entry name" value="YheA/YmcA-like"/>
    <property type="match status" value="1"/>
</dbReference>
<dbReference type="InterPro" id="IPR023378">
    <property type="entry name" value="YheA/YmcA-like_dom_sf"/>
</dbReference>
<dbReference type="GeneID" id="57365633"/>
<dbReference type="KEGG" id="paci:A4V11_00620"/>
<gene>
    <name evidence="2" type="ORF">R0G89_00110</name>
    <name evidence="3" type="ORF">R0H03_03875</name>
</gene>
<dbReference type="EMBL" id="JAWJAX010000003">
    <property type="protein sequence ID" value="MDV2911004.1"/>
    <property type="molecule type" value="Genomic_DNA"/>
</dbReference>
<sequence>MTVNIYDTANKMEQELRLTNEYQNLKQSFEKVQQDENASALYKKFQDIQSSLQQKQMNGEELTEDEIKKVHEVAGEIEKVDLIKDLMDKERSLNQLINDVNQIIMKPIQELYQG</sequence>
<dbReference type="RefSeq" id="WP_002831341.1">
    <property type="nucleotide sequence ID" value="NZ_BJMF01000002.1"/>
</dbReference>
<comment type="similarity">
    <text evidence="1">Belongs to the UPF0342 family.</text>
</comment>
<dbReference type="InterPro" id="IPR010368">
    <property type="entry name" value="Com_YlbF"/>
</dbReference>
<dbReference type="AlphaFoldDB" id="A0AAN6BEW0"/>
<dbReference type="Proteomes" id="UP001280897">
    <property type="component" value="Unassembled WGS sequence"/>
</dbReference>
<accession>A0AAN6BEW0</accession>
<reference evidence="3" key="2">
    <citation type="submission" date="2023-10" db="EMBL/GenBank/DDBJ databases">
        <authorList>
            <person name="Khurajog B."/>
        </authorList>
    </citation>
    <scope>NUCLEOTIDE SEQUENCE</scope>
    <source>
        <strain evidence="3">BF14</strain>
        <strain evidence="2">BF9</strain>
    </source>
</reference>
<dbReference type="EMBL" id="JAWJAV010000001">
    <property type="protein sequence ID" value="MDV2620138.1"/>
    <property type="molecule type" value="Genomic_DNA"/>
</dbReference>
<dbReference type="Gene3D" id="1.20.1500.10">
    <property type="entry name" value="YheA/YmcA-like"/>
    <property type="match status" value="1"/>
</dbReference>
<dbReference type="Pfam" id="PF06133">
    <property type="entry name" value="Com_YlbF"/>
    <property type="match status" value="1"/>
</dbReference>
<evidence type="ECO:0000256" key="1">
    <source>
        <dbReference type="HAMAP-Rule" id="MF_01526"/>
    </source>
</evidence>
<protein>
    <recommendedName>
        <fullName evidence="1">UPF0342 protein R0G89_00110</fullName>
    </recommendedName>
</protein>
<evidence type="ECO:0000313" key="2">
    <source>
        <dbReference type="EMBL" id="MDV2620138.1"/>
    </source>
</evidence>
<dbReference type="Proteomes" id="UP001280415">
    <property type="component" value="Unassembled WGS sequence"/>
</dbReference>
<proteinExistence type="inferred from homology"/>